<dbReference type="InterPro" id="IPR041373">
    <property type="entry name" value="RT_RNaseH"/>
</dbReference>
<evidence type="ECO:0000259" key="7">
    <source>
        <dbReference type="Pfam" id="PF17917"/>
    </source>
</evidence>
<keyword evidence="2" id="KW-0548">Nucleotidyltransferase</keyword>
<evidence type="ECO:0000256" key="3">
    <source>
        <dbReference type="ARBA" id="ARBA00022722"/>
    </source>
</evidence>
<evidence type="ECO:0000256" key="4">
    <source>
        <dbReference type="ARBA" id="ARBA00022759"/>
    </source>
</evidence>
<keyword evidence="9" id="KW-1185">Reference proteome</keyword>
<dbReference type="Pfam" id="PF17917">
    <property type="entry name" value="RT_RNaseH"/>
    <property type="match status" value="1"/>
</dbReference>
<feature type="domain" description="Reverse transcriptase RNase H-like" evidence="7">
    <location>
        <begin position="11"/>
        <end position="103"/>
    </location>
</feature>
<sequence>MLTLPEGTYGFVVYCDTSRVGLGCVLMQNGKVIAYASRPIKIHEKNYPTHDLELAAVVFALKIWRHYLYGVHVDVFTNHKSLQYVFSQNDLNLRLRRWLELLKDSRLGVQLVNSTKGGVMKKSVLEKLIEAFSQGGDGILRYQCDTHGHHPRTVDRLKVRPADPWFVTKNFPRTQSENLAKSRLTDRLTVHRSDHGGTHGHHPRTLDGLTVRPVGPWFVTENFPRTQSENLAKFLVTDRLTVRRSDHGPWSVSVDRDFPYPSSDTNYGRPARTVIQSMVRRYDYYEGQQPVS</sequence>
<dbReference type="SUPFAM" id="SSF56672">
    <property type="entry name" value="DNA/RNA polymerases"/>
    <property type="match status" value="1"/>
</dbReference>
<dbReference type="EMBL" id="CP133620">
    <property type="protein sequence ID" value="WMV46592.1"/>
    <property type="molecule type" value="Genomic_DNA"/>
</dbReference>
<evidence type="ECO:0000256" key="5">
    <source>
        <dbReference type="ARBA" id="ARBA00022801"/>
    </source>
</evidence>
<dbReference type="InterPro" id="IPR043502">
    <property type="entry name" value="DNA/RNA_pol_sf"/>
</dbReference>
<keyword evidence="3" id="KW-0540">Nuclease</keyword>
<keyword evidence="4" id="KW-0255">Endonuclease</keyword>
<keyword evidence="5" id="KW-0378">Hydrolase</keyword>
<dbReference type="FunFam" id="3.10.20.370:FF:000001">
    <property type="entry name" value="Retrovirus-related Pol polyprotein from transposon 17.6-like protein"/>
    <property type="match status" value="1"/>
</dbReference>
<organism evidence="8 9">
    <name type="scientific">Solanum verrucosum</name>
    <dbReference type="NCBI Taxonomy" id="315347"/>
    <lineage>
        <taxon>Eukaryota</taxon>
        <taxon>Viridiplantae</taxon>
        <taxon>Streptophyta</taxon>
        <taxon>Embryophyta</taxon>
        <taxon>Tracheophyta</taxon>
        <taxon>Spermatophyta</taxon>
        <taxon>Magnoliopsida</taxon>
        <taxon>eudicotyledons</taxon>
        <taxon>Gunneridae</taxon>
        <taxon>Pentapetalae</taxon>
        <taxon>asterids</taxon>
        <taxon>lamiids</taxon>
        <taxon>Solanales</taxon>
        <taxon>Solanaceae</taxon>
        <taxon>Solanoideae</taxon>
        <taxon>Solaneae</taxon>
        <taxon>Solanum</taxon>
    </lineage>
</organism>
<dbReference type="PANTHER" id="PTHR34072:SF52">
    <property type="entry name" value="RIBONUCLEASE H"/>
    <property type="match status" value="1"/>
</dbReference>
<dbReference type="GO" id="GO:0004519">
    <property type="term" value="F:endonuclease activity"/>
    <property type="evidence" value="ECO:0007669"/>
    <property type="project" value="UniProtKB-KW"/>
</dbReference>
<dbReference type="Proteomes" id="UP001234989">
    <property type="component" value="Chromosome 9"/>
</dbReference>
<keyword evidence="6" id="KW-0695">RNA-directed DNA polymerase</keyword>
<keyword evidence="1" id="KW-0808">Transferase</keyword>
<dbReference type="GO" id="GO:0003964">
    <property type="term" value="F:RNA-directed DNA polymerase activity"/>
    <property type="evidence" value="ECO:0007669"/>
    <property type="project" value="UniProtKB-KW"/>
</dbReference>
<evidence type="ECO:0000313" key="8">
    <source>
        <dbReference type="EMBL" id="WMV46592.1"/>
    </source>
</evidence>
<evidence type="ECO:0000256" key="1">
    <source>
        <dbReference type="ARBA" id="ARBA00022679"/>
    </source>
</evidence>
<evidence type="ECO:0000256" key="6">
    <source>
        <dbReference type="ARBA" id="ARBA00022918"/>
    </source>
</evidence>
<proteinExistence type="predicted"/>
<evidence type="ECO:0000313" key="9">
    <source>
        <dbReference type="Proteomes" id="UP001234989"/>
    </source>
</evidence>
<gene>
    <name evidence="8" type="ORF">MTR67_039977</name>
</gene>
<evidence type="ECO:0000256" key="2">
    <source>
        <dbReference type="ARBA" id="ARBA00022695"/>
    </source>
</evidence>
<accession>A0AAF0ZP24</accession>
<dbReference type="CDD" id="cd09274">
    <property type="entry name" value="RNase_HI_RT_Ty3"/>
    <property type="match status" value="1"/>
</dbReference>
<dbReference type="GO" id="GO:0016787">
    <property type="term" value="F:hydrolase activity"/>
    <property type="evidence" value="ECO:0007669"/>
    <property type="project" value="UniProtKB-KW"/>
</dbReference>
<name>A0AAF0ZP24_SOLVR</name>
<reference evidence="8" key="1">
    <citation type="submission" date="2023-08" db="EMBL/GenBank/DDBJ databases">
        <title>A de novo genome assembly of Solanum verrucosum Schlechtendal, a Mexican diploid species geographically isolated from the other diploid A-genome species in potato relatives.</title>
        <authorList>
            <person name="Hosaka K."/>
        </authorList>
    </citation>
    <scope>NUCLEOTIDE SEQUENCE</scope>
    <source>
        <tissue evidence="8">Young leaves</tissue>
    </source>
</reference>
<dbReference type="AlphaFoldDB" id="A0AAF0ZP24"/>
<dbReference type="PANTHER" id="PTHR34072">
    <property type="entry name" value="ENZYMATIC POLYPROTEIN-RELATED"/>
    <property type="match status" value="1"/>
</dbReference>
<protein>
    <recommendedName>
        <fullName evidence="7">Reverse transcriptase RNase H-like domain-containing protein</fullName>
    </recommendedName>
</protein>